<proteinExistence type="predicted"/>
<gene>
    <name evidence="1" type="ORF">K8344_06950</name>
</gene>
<dbReference type="EMBL" id="JAIRBB010000004">
    <property type="protein sequence ID" value="MCG2430853.1"/>
    <property type="molecule type" value="Genomic_DNA"/>
</dbReference>
<dbReference type="Proteomes" id="UP001139462">
    <property type="component" value="Unassembled WGS sequence"/>
</dbReference>
<dbReference type="NCBIfam" id="NF033487">
    <property type="entry name" value="Lacal_2735_fam"/>
    <property type="match status" value="1"/>
</dbReference>
<accession>A0A9X1R3G0</accession>
<dbReference type="InterPro" id="IPR045493">
    <property type="entry name" value="DUF6435"/>
</dbReference>
<name>A0A9X1R3G0_9FLAO</name>
<sequence>MTNLFRKKSKLEKLEEKYTLLMKKSFETSLKDVDKSELIQSQADKIKSEIKRLSLNSHS</sequence>
<keyword evidence="2" id="KW-1185">Reference proteome</keyword>
<comment type="caution">
    <text evidence="1">The sequence shown here is derived from an EMBL/GenBank/DDBJ whole genome shotgun (WGS) entry which is preliminary data.</text>
</comment>
<dbReference type="AlphaFoldDB" id="A0A9X1R3G0"/>
<organism evidence="1 2">
    <name type="scientific">Aequorivita xiaoshiensis</name>
    <dbReference type="NCBI Taxonomy" id="2874476"/>
    <lineage>
        <taxon>Bacteria</taxon>
        <taxon>Pseudomonadati</taxon>
        <taxon>Bacteroidota</taxon>
        <taxon>Flavobacteriia</taxon>
        <taxon>Flavobacteriales</taxon>
        <taxon>Flavobacteriaceae</taxon>
        <taxon>Aequorivita</taxon>
    </lineage>
</organism>
<protein>
    <submittedName>
        <fullName evidence="1">Lacal_2735 family protein</fullName>
    </submittedName>
</protein>
<evidence type="ECO:0000313" key="2">
    <source>
        <dbReference type="Proteomes" id="UP001139462"/>
    </source>
</evidence>
<evidence type="ECO:0000313" key="1">
    <source>
        <dbReference type="EMBL" id="MCG2430853.1"/>
    </source>
</evidence>
<dbReference type="RefSeq" id="WP_237608017.1">
    <property type="nucleotide sequence ID" value="NZ_JAIRBB010000004.1"/>
</dbReference>
<reference evidence="1" key="1">
    <citation type="submission" date="2021-09" db="EMBL/GenBank/DDBJ databases">
        <title>Genome of Aequorivita sp. strain F64183.</title>
        <authorList>
            <person name="Wang Y."/>
        </authorList>
    </citation>
    <scope>NUCLEOTIDE SEQUENCE</scope>
    <source>
        <strain evidence="1">F64183</strain>
    </source>
</reference>